<accession>A0ABN9WEE1</accession>
<evidence type="ECO:0000313" key="2">
    <source>
        <dbReference type="EMBL" id="CAK0884735.1"/>
    </source>
</evidence>
<evidence type="ECO:0000313" key="3">
    <source>
        <dbReference type="Proteomes" id="UP001189429"/>
    </source>
</evidence>
<comment type="caution">
    <text evidence="2">The sequence shown here is derived from an EMBL/GenBank/DDBJ whole genome shotgun (WGS) entry which is preliminary data.</text>
</comment>
<keyword evidence="3" id="KW-1185">Reference proteome</keyword>
<feature type="region of interest" description="Disordered" evidence="1">
    <location>
        <begin position="46"/>
        <end position="153"/>
    </location>
</feature>
<feature type="compositionally biased region" description="Pro residues" evidence="1">
    <location>
        <begin position="126"/>
        <end position="136"/>
    </location>
</feature>
<dbReference type="EMBL" id="CAUYUJ010018581">
    <property type="protein sequence ID" value="CAK0884735.1"/>
    <property type="molecule type" value="Genomic_DNA"/>
</dbReference>
<evidence type="ECO:0000256" key="1">
    <source>
        <dbReference type="SAM" id="MobiDB-lite"/>
    </source>
</evidence>
<feature type="compositionally biased region" description="Low complexity" evidence="1">
    <location>
        <begin position="114"/>
        <end position="125"/>
    </location>
</feature>
<feature type="compositionally biased region" description="Low complexity" evidence="1">
    <location>
        <begin position="46"/>
        <end position="59"/>
    </location>
</feature>
<reference evidence="2" key="1">
    <citation type="submission" date="2023-10" db="EMBL/GenBank/DDBJ databases">
        <authorList>
            <person name="Chen Y."/>
            <person name="Shah S."/>
            <person name="Dougan E. K."/>
            <person name="Thang M."/>
            <person name="Chan C."/>
        </authorList>
    </citation>
    <scope>NUCLEOTIDE SEQUENCE [LARGE SCALE GENOMIC DNA]</scope>
</reference>
<gene>
    <name evidence="2" type="ORF">PCOR1329_LOCUS66551</name>
</gene>
<sequence length="221" mass="22134">MAGPELVSSSEEDLAGAPPGAGRRWPPRRLAVVAAAALAGLLVAAAGRGSAAAPWAAAGAHGGVARGEAEPSAMPWGRRPPQSKQASPSSSEPGPSDADDEEPDPLGPFDGEPAEPSAEPSAAPTAAPPSPAPTVAPPSGGRRRRSSKVLPDPCGAACEVEGKRGSCREQVAWFVSERGGGEGAATESMPHRAVGCEQKVLLVRNACPDCRECALAAVCGQ</sequence>
<dbReference type="Proteomes" id="UP001189429">
    <property type="component" value="Unassembled WGS sequence"/>
</dbReference>
<protein>
    <submittedName>
        <fullName evidence="2">Uncharacterized protein</fullName>
    </submittedName>
</protein>
<feature type="region of interest" description="Disordered" evidence="1">
    <location>
        <begin position="1"/>
        <end position="25"/>
    </location>
</feature>
<feature type="compositionally biased region" description="Low complexity" evidence="1">
    <location>
        <begin position="15"/>
        <end position="25"/>
    </location>
</feature>
<feature type="compositionally biased region" description="Low complexity" evidence="1">
    <location>
        <begin position="80"/>
        <end position="93"/>
    </location>
</feature>
<name>A0ABN9WEE1_9DINO</name>
<proteinExistence type="predicted"/>
<organism evidence="2 3">
    <name type="scientific">Prorocentrum cordatum</name>
    <dbReference type="NCBI Taxonomy" id="2364126"/>
    <lineage>
        <taxon>Eukaryota</taxon>
        <taxon>Sar</taxon>
        <taxon>Alveolata</taxon>
        <taxon>Dinophyceae</taxon>
        <taxon>Prorocentrales</taxon>
        <taxon>Prorocentraceae</taxon>
        <taxon>Prorocentrum</taxon>
    </lineage>
</organism>